<accession>A0A9E2L7T1</accession>
<dbReference type="InterPro" id="IPR041657">
    <property type="entry name" value="HTH_17"/>
</dbReference>
<sequence>MTTQEIKRLAAILREELKQELDELMSAKQAAEYLGISPAALRKRCSDGRCPHHKKGGCLYFSRRELNAYYLSD</sequence>
<evidence type="ECO:0000313" key="3">
    <source>
        <dbReference type="EMBL" id="MBU3853318.1"/>
    </source>
</evidence>
<evidence type="ECO:0000256" key="1">
    <source>
        <dbReference type="SAM" id="Coils"/>
    </source>
</evidence>
<dbReference type="Pfam" id="PF12728">
    <property type="entry name" value="HTH_17"/>
    <property type="match status" value="1"/>
</dbReference>
<dbReference type="AlphaFoldDB" id="A0A9E2L7T1"/>
<reference evidence="3" key="1">
    <citation type="journal article" date="2021" name="PeerJ">
        <title>Extensive microbial diversity within the chicken gut microbiome revealed by metagenomics and culture.</title>
        <authorList>
            <person name="Gilroy R."/>
            <person name="Ravi A."/>
            <person name="Getino M."/>
            <person name="Pursley I."/>
            <person name="Horton D.L."/>
            <person name="Alikhan N.F."/>
            <person name="Baker D."/>
            <person name="Gharbi K."/>
            <person name="Hall N."/>
            <person name="Watson M."/>
            <person name="Adriaenssens E.M."/>
            <person name="Foster-Nyarko E."/>
            <person name="Jarju S."/>
            <person name="Secka A."/>
            <person name="Antonio M."/>
            <person name="Oren A."/>
            <person name="Chaudhuri R.R."/>
            <person name="La Ragione R."/>
            <person name="Hildebrand F."/>
            <person name="Pallen M.J."/>
        </authorList>
    </citation>
    <scope>NUCLEOTIDE SEQUENCE</scope>
    <source>
        <strain evidence="3">G3-2149</strain>
    </source>
</reference>
<dbReference type="Proteomes" id="UP000823865">
    <property type="component" value="Unassembled WGS sequence"/>
</dbReference>
<comment type="caution">
    <text evidence="3">The sequence shown here is derived from an EMBL/GenBank/DDBJ whole genome shotgun (WGS) entry which is preliminary data.</text>
</comment>
<evidence type="ECO:0000313" key="4">
    <source>
        <dbReference type="Proteomes" id="UP000823865"/>
    </source>
</evidence>
<gene>
    <name evidence="3" type="ORF">H9789_05780</name>
</gene>
<reference evidence="3" key="2">
    <citation type="submission" date="2021-04" db="EMBL/GenBank/DDBJ databases">
        <authorList>
            <person name="Gilroy R."/>
        </authorList>
    </citation>
    <scope>NUCLEOTIDE SEQUENCE</scope>
    <source>
        <strain evidence="3">G3-2149</strain>
    </source>
</reference>
<keyword evidence="1" id="KW-0175">Coiled coil</keyword>
<proteinExistence type="predicted"/>
<feature type="domain" description="Helix-turn-helix" evidence="2">
    <location>
        <begin position="24"/>
        <end position="69"/>
    </location>
</feature>
<dbReference type="SUPFAM" id="SSF46955">
    <property type="entry name" value="Putative DNA-binding domain"/>
    <property type="match status" value="1"/>
</dbReference>
<name>A0A9E2L7T1_9BACT</name>
<evidence type="ECO:0000259" key="2">
    <source>
        <dbReference type="Pfam" id="PF12728"/>
    </source>
</evidence>
<dbReference type="InterPro" id="IPR009061">
    <property type="entry name" value="DNA-bd_dom_put_sf"/>
</dbReference>
<protein>
    <submittedName>
        <fullName evidence="3">Helix-turn-helix domain-containing protein</fullName>
    </submittedName>
</protein>
<feature type="coiled-coil region" evidence="1">
    <location>
        <begin position="3"/>
        <end position="34"/>
    </location>
</feature>
<organism evidence="3 4">
    <name type="scientific">Candidatus Paraprevotella stercoravium</name>
    <dbReference type="NCBI Taxonomy" id="2838725"/>
    <lineage>
        <taxon>Bacteria</taxon>
        <taxon>Pseudomonadati</taxon>
        <taxon>Bacteroidota</taxon>
        <taxon>Bacteroidia</taxon>
        <taxon>Bacteroidales</taxon>
        <taxon>Prevotellaceae</taxon>
        <taxon>Paraprevotella</taxon>
    </lineage>
</organism>
<dbReference type="EMBL" id="JAHLFU010000118">
    <property type="protein sequence ID" value="MBU3853318.1"/>
    <property type="molecule type" value="Genomic_DNA"/>
</dbReference>